<name>A0A172Q7V1_9STRE</name>
<dbReference type="EMBL" id="CP014699">
    <property type="protein sequence ID" value="AND79530.1"/>
    <property type="molecule type" value="Genomic_DNA"/>
</dbReference>
<dbReference type="OrthoDB" id="370976at2"/>
<reference evidence="2 3" key="1">
    <citation type="journal article" date="2016" name="Int. J. Syst. Evol. Microbiol.">
        <title>Streptococcuspantholopis sp. nov., isolated from faeces of the Tibetan antelope (Pantholops hodgsonii).</title>
        <authorList>
            <person name="Bai X."/>
            <person name="Xiong Y."/>
            <person name="Lu S."/>
            <person name="Jin D."/>
            <person name="Lai X."/>
            <person name="Yang J."/>
            <person name="Niu L."/>
            <person name="Hu S."/>
            <person name="Meng X."/>
            <person name="Pu J."/>
            <person name="Ye C."/>
            <person name="Xu J."/>
        </authorList>
    </citation>
    <scope>NUCLEOTIDE SEQUENCE [LARGE SCALE GENOMIC DNA]</scope>
    <source>
        <strain evidence="2 3">TA 26</strain>
    </source>
</reference>
<dbReference type="SUPFAM" id="SSF55804">
    <property type="entry name" value="Phoshotransferase/anion transport protein"/>
    <property type="match status" value="1"/>
</dbReference>
<evidence type="ECO:0000313" key="2">
    <source>
        <dbReference type="EMBL" id="AND79530.1"/>
    </source>
</evidence>
<dbReference type="RefSeq" id="WP_067062538.1">
    <property type="nucleotide sequence ID" value="NZ_CP014699.1"/>
</dbReference>
<organism evidence="2 3">
    <name type="scientific">Streptococcus pantholopis</name>
    <dbReference type="NCBI Taxonomy" id="1811193"/>
    <lineage>
        <taxon>Bacteria</taxon>
        <taxon>Bacillati</taxon>
        <taxon>Bacillota</taxon>
        <taxon>Bacilli</taxon>
        <taxon>Lactobacillales</taxon>
        <taxon>Streptococcaceae</taxon>
        <taxon>Streptococcus</taxon>
    </lineage>
</organism>
<dbReference type="InterPro" id="IPR002178">
    <property type="entry name" value="PTS_EIIA_type-2_dom"/>
</dbReference>
<dbReference type="Pfam" id="PF00359">
    <property type="entry name" value="PTS_EIIA_2"/>
    <property type="match status" value="1"/>
</dbReference>
<accession>A0A172Q7V1</accession>
<keyword evidence="3" id="KW-1185">Reference proteome</keyword>
<evidence type="ECO:0000259" key="1">
    <source>
        <dbReference type="PROSITE" id="PS51094"/>
    </source>
</evidence>
<feature type="domain" description="PTS EIIA type-2" evidence="1">
    <location>
        <begin position="5"/>
        <end position="151"/>
    </location>
</feature>
<dbReference type="PANTHER" id="PTHR47738">
    <property type="entry name" value="PTS SYSTEM FRUCTOSE-LIKE EIIA COMPONENT-RELATED"/>
    <property type="match status" value="1"/>
</dbReference>
<dbReference type="PROSITE" id="PS51094">
    <property type="entry name" value="PTS_EIIA_TYPE_2"/>
    <property type="match status" value="1"/>
</dbReference>
<sequence length="168" mass="19182">MIFNVRINEELIFEQAELSSQEEAISLLADALKGQGYVKKDYKKAILRREKEYPTGLPSLPPMVAIPHADHNLVKQNSIAVATLKKPVVFYNMESPEQKLDIYIVIMLAISEPHGQVEMLQKIITLIQNKQLKDIILNSNKKRILSVFKKEVLTEYDINIKGMKFSGE</sequence>
<dbReference type="Gene3D" id="3.40.930.10">
    <property type="entry name" value="Mannitol-specific EII, Chain A"/>
    <property type="match status" value="1"/>
</dbReference>
<dbReference type="STRING" id="1811193.A0O21_05545"/>
<gene>
    <name evidence="2" type="ORF">A0O21_05545</name>
</gene>
<dbReference type="CDD" id="cd00211">
    <property type="entry name" value="PTS_IIA_fru"/>
    <property type="match status" value="1"/>
</dbReference>
<evidence type="ECO:0000313" key="3">
    <source>
        <dbReference type="Proteomes" id="UP000077317"/>
    </source>
</evidence>
<dbReference type="PANTHER" id="PTHR47738:SF3">
    <property type="entry name" value="PHOSPHOTRANSFERASE SYSTEM MANNITOL_FRUCTOSE-SPECIFIC IIA DOMAIN CONTAINING PROTEIN"/>
    <property type="match status" value="1"/>
</dbReference>
<proteinExistence type="predicted"/>
<reference evidence="3" key="2">
    <citation type="submission" date="2016-03" db="EMBL/GenBank/DDBJ databases">
        <title>Streptococcus antelopensis sp. nov., isolated from the feces of the Tibetan antelope (Pantholops hodgsonii) in Hoh Xil National Nature Reserve, Qinghai, China.</title>
        <authorList>
            <person name="Bai X."/>
        </authorList>
    </citation>
    <scope>NUCLEOTIDE SEQUENCE [LARGE SCALE GENOMIC DNA]</scope>
    <source>
        <strain evidence="3">TA 26</strain>
    </source>
</reference>
<dbReference type="Proteomes" id="UP000077317">
    <property type="component" value="Chromosome"/>
</dbReference>
<protein>
    <submittedName>
        <fullName evidence="2">PTS galactitol transporter subunit IIA</fullName>
    </submittedName>
</protein>
<dbReference type="InterPro" id="IPR051541">
    <property type="entry name" value="PTS_SugarTrans_NitroReg"/>
</dbReference>
<dbReference type="AlphaFoldDB" id="A0A172Q7V1"/>
<dbReference type="InterPro" id="IPR016152">
    <property type="entry name" value="PTrfase/Anion_transptr"/>
</dbReference>
<dbReference type="KEGG" id="spat:A0O21_05545"/>